<proteinExistence type="predicted"/>
<protein>
    <submittedName>
        <fullName evidence="1">Uncharacterized protein</fullName>
    </submittedName>
</protein>
<dbReference type="EMBL" id="BGPR01016857">
    <property type="protein sequence ID" value="GBN74342.1"/>
    <property type="molecule type" value="Genomic_DNA"/>
</dbReference>
<dbReference type="AlphaFoldDB" id="A0A4Y2IFJ6"/>
<gene>
    <name evidence="1" type="ORF">AVEN_2086_1</name>
    <name evidence="2" type="ORF">AVEN_90870_1</name>
</gene>
<reference evidence="1 3" key="1">
    <citation type="journal article" date="2019" name="Sci. Rep.">
        <title>Orb-weaving spider Araneus ventricosus genome elucidates the spidroin gene catalogue.</title>
        <authorList>
            <person name="Kono N."/>
            <person name="Nakamura H."/>
            <person name="Ohtoshi R."/>
            <person name="Moran D.A.P."/>
            <person name="Shinohara A."/>
            <person name="Yoshida Y."/>
            <person name="Fujiwara M."/>
            <person name="Mori M."/>
            <person name="Tomita M."/>
            <person name="Arakawa K."/>
        </authorList>
    </citation>
    <scope>NUCLEOTIDE SEQUENCE [LARGE SCALE GENOMIC DNA]</scope>
</reference>
<name>A0A4Y2IFJ6_ARAVE</name>
<organism evidence="1 3">
    <name type="scientific">Araneus ventricosus</name>
    <name type="common">Orbweaver spider</name>
    <name type="synonym">Epeira ventricosa</name>
    <dbReference type="NCBI Taxonomy" id="182803"/>
    <lineage>
        <taxon>Eukaryota</taxon>
        <taxon>Metazoa</taxon>
        <taxon>Ecdysozoa</taxon>
        <taxon>Arthropoda</taxon>
        <taxon>Chelicerata</taxon>
        <taxon>Arachnida</taxon>
        <taxon>Araneae</taxon>
        <taxon>Araneomorphae</taxon>
        <taxon>Entelegynae</taxon>
        <taxon>Araneoidea</taxon>
        <taxon>Araneidae</taxon>
        <taxon>Araneus</taxon>
    </lineage>
</organism>
<evidence type="ECO:0000313" key="2">
    <source>
        <dbReference type="EMBL" id="GBN74342.1"/>
    </source>
</evidence>
<dbReference type="Proteomes" id="UP000499080">
    <property type="component" value="Unassembled WGS sequence"/>
</dbReference>
<accession>A0A4Y2IFJ6</accession>
<keyword evidence="3" id="KW-1185">Reference proteome</keyword>
<dbReference type="EMBL" id="BGPR01002620">
    <property type="protein sequence ID" value="GBM76438.1"/>
    <property type="molecule type" value="Genomic_DNA"/>
</dbReference>
<evidence type="ECO:0000313" key="3">
    <source>
        <dbReference type="Proteomes" id="UP000499080"/>
    </source>
</evidence>
<evidence type="ECO:0000313" key="1">
    <source>
        <dbReference type="EMBL" id="GBM76438.1"/>
    </source>
</evidence>
<comment type="caution">
    <text evidence="1">The sequence shown here is derived from an EMBL/GenBank/DDBJ whole genome shotgun (WGS) entry which is preliminary data.</text>
</comment>
<sequence>MLKDHGLKLERAYMQLNNCSVHSRAFTEFKQQFMWYKDREDRSSHQPLWHTVSVCRKLIKESRTPPLRTAVRREQVLPLTETLTYHDPTDNHSVARK</sequence>